<gene>
    <name evidence="1" type="ORF">OESDEN_20216</name>
</gene>
<keyword evidence="2" id="KW-1185">Reference proteome</keyword>
<organism evidence="1 2">
    <name type="scientific">Oesophagostomum dentatum</name>
    <name type="common">Nodular worm</name>
    <dbReference type="NCBI Taxonomy" id="61180"/>
    <lineage>
        <taxon>Eukaryota</taxon>
        <taxon>Metazoa</taxon>
        <taxon>Ecdysozoa</taxon>
        <taxon>Nematoda</taxon>
        <taxon>Chromadorea</taxon>
        <taxon>Rhabditida</taxon>
        <taxon>Rhabditina</taxon>
        <taxon>Rhabditomorpha</taxon>
        <taxon>Strongyloidea</taxon>
        <taxon>Strongylidae</taxon>
        <taxon>Oesophagostomum</taxon>
    </lineage>
</organism>
<proteinExistence type="predicted"/>
<dbReference type="AlphaFoldDB" id="A0A0B1S9D8"/>
<evidence type="ECO:0000313" key="2">
    <source>
        <dbReference type="Proteomes" id="UP000053660"/>
    </source>
</evidence>
<sequence length="109" mass="12513">PYIVHELMPGGNSYHSLFANPRFAYYGDCYTEATTTIKLFERELRIPIKRGVRQGDTISPKLFTTVLQYATKNLDWNEYGTRVDGKNITNLDVVLCAKSQEEAQVCWMT</sequence>
<dbReference type="Proteomes" id="UP000053660">
    <property type="component" value="Unassembled WGS sequence"/>
</dbReference>
<dbReference type="EMBL" id="KN601803">
    <property type="protein sequence ID" value="KHJ80117.1"/>
    <property type="molecule type" value="Genomic_DNA"/>
</dbReference>
<protein>
    <recommendedName>
        <fullName evidence="3">Reverse transcriptase domain-containing protein</fullName>
    </recommendedName>
</protein>
<evidence type="ECO:0008006" key="3">
    <source>
        <dbReference type="Google" id="ProtNLM"/>
    </source>
</evidence>
<feature type="non-terminal residue" evidence="1">
    <location>
        <position position="1"/>
    </location>
</feature>
<evidence type="ECO:0000313" key="1">
    <source>
        <dbReference type="EMBL" id="KHJ80117.1"/>
    </source>
</evidence>
<accession>A0A0B1S9D8</accession>
<name>A0A0B1S9D8_OESDE</name>
<dbReference type="OrthoDB" id="5838129at2759"/>
<reference evidence="1 2" key="1">
    <citation type="submission" date="2014-03" db="EMBL/GenBank/DDBJ databases">
        <title>Draft genome of the hookworm Oesophagostomum dentatum.</title>
        <authorList>
            <person name="Mitreva M."/>
        </authorList>
    </citation>
    <scope>NUCLEOTIDE SEQUENCE [LARGE SCALE GENOMIC DNA]</scope>
    <source>
        <strain evidence="1 2">OD-Hann</strain>
    </source>
</reference>